<keyword evidence="2" id="KW-1185">Reference proteome</keyword>
<accession>A0A4C1YSC1</accession>
<proteinExistence type="predicted"/>
<comment type="caution">
    <text evidence="1">The sequence shown here is derived from an EMBL/GenBank/DDBJ whole genome shotgun (WGS) entry which is preliminary data.</text>
</comment>
<gene>
    <name evidence="1" type="ORF">EVAR_55398_1</name>
</gene>
<dbReference type="AlphaFoldDB" id="A0A4C1YSC1"/>
<protein>
    <submittedName>
        <fullName evidence="1">Uncharacterized protein</fullName>
    </submittedName>
</protein>
<organism evidence="1 2">
    <name type="scientific">Eumeta variegata</name>
    <name type="common">Bagworm moth</name>
    <name type="synonym">Eumeta japonica</name>
    <dbReference type="NCBI Taxonomy" id="151549"/>
    <lineage>
        <taxon>Eukaryota</taxon>
        <taxon>Metazoa</taxon>
        <taxon>Ecdysozoa</taxon>
        <taxon>Arthropoda</taxon>
        <taxon>Hexapoda</taxon>
        <taxon>Insecta</taxon>
        <taxon>Pterygota</taxon>
        <taxon>Neoptera</taxon>
        <taxon>Endopterygota</taxon>
        <taxon>Lepidoptera</taxon>
        <taxon>Glossata</taxon>
        <taxon>Ditrysia</taxon>
        <taxon>Tineoidea</taxon>
        <taxon>Psychidae</taxon>
        <taxon>Oiketicinae</taxon>
        <taxon>Eumeta</taxon>
    </lineage>
</organism>
<name>A0A4C1YSC1_EUMVA</name>
<dbReference type="EMBL" id="BGZK01001344">
    <property type="protein sequence ID" value="GBP77734.1"/>
    <property type="molecule type" value="Genomic_DNA"/>
</dbReference>
<sequence>MSLPENNSSIRGRTGIGIVILNAKGRMIGIGNNFAKFQIMRSEVMISSRSSRGPAALGSPPACDTSSEVFRIGRRRNCVFPARSRPRKIQEDEAVAVVGFGSGSY</sequence>
<reference evidence="1 2" key="1">
    <citation type="journal article" date="2019" name="Commun. Biol.">
        <title>The bagworm genome reveals a unique fibroin gene that provides high tensile strength.</title>
        <authorList>
            <person name="Kono N."/>
            <person name="Nakamura H."/>
            <person name="Ohtoshi R."/>
            <person name="Tomita M."/>
            <person name="Numata K."/>
            <person name="Arakawa K."/>
        </authorList>
    </citation>
    <scope>NUCLEOTIDE SEQUENCE [LARGE SCALE GENOMIC DNA]</scope>
</reference>
<evidence type="ECO:0000313" key="1">
    <source>
        <dbReference type="EMBL" id="GBP77734.1"/>
    </source>
</evidence>
<evidence type="ECO:0000313" key="2">
    <source>
        <dbReference type="Proteomes" id="UP000299102"/>
    </source>
</evidence>
<dbReference type="Proteomes" id="UP000299102">
    <property type="component" value="Unassembled WGS sequence"/>
</dbReference>